<evidence type="ECO:0000259" key="6">
    <source>
        <dbReference type="PROSITE" id="PS50262"/>
    </source>
</evidence>
<feature type="transmembrane region" description="Helical" evidence="5">
    <location>
        <begin position="23"/>
        <end position="41"/>
    </location>
</feature>
<evidence type="ECO:0000256" key="1">
    <source>
        <dbReference type="ARBA" id="ARBA00004370"/>
    </source>
</evidence>
<dbReference type="EnsemblMetazoa" id="BGLB034403-RA">
    <property type="protein sequence ID" value="BGLB034403-PA"/>
    <property type="gene ID" value="BGLB034403"/>
</dbReference>
<dbReference type="RefSeq" id="XP_013075643.2">
    <property type="nucleotide sequence ID" value="XM_013220189.2"/>
</dbReference>
<evidence type="ECO:0000256" key="3">
    <source>
        <dbReference type="ARBA" id="ARBA00022989"/>
    </source>
</evidence>
<evidence type="ECO:0000256" key="4">
    <source>
        <dbReference type="ARBA" id="ARBA00023136"/>
    </source>
</evidence>
<feature type="transmembrane region" description="Helical" evidence="5">
    <location>
        <begin position="210"/>
        <end position="230"/>
    </location>
</feature>
<dbReference type="InterPro" id="IPR017452">
    <property type="entry name" value="GPCR_Rhodpsn_7TM"/>
</dbReference>
<keyword evidence="3 5" id="KW-1133">Transmembrane helix</keyword>
<sequence length="351" mass="39402">MDISDSTEVVPVSPVLTTVTYELSMLVLLVPLCLLSLLGLVTNSINSVVFIKQGLTSDSTTLSLFALTLSDLLGCLFMLPHPVCFYLQTLVVTDDPVIRNCLVLSTMTATYPHIICTQITCWITVYISVERAICVLFPLRVKLLIQYKNTVIILVFLAVAEIACHVPFILNCPFLWLPDPSRNTSYIVVNYQTPTGFLLYELSNLIESSILTSAAMFIIAMATVAIITRVQTSSAWRTAMSTKKETFSKASKTQGSSEKRISVKDKEAVKVIASVAMLFLACLSFSHIPGLAMYMIPQFSLDGYNKDLFHLFYTFKFNLDALNASINFFFYVKQSTKYRQTLFKLFYQQFN</sequence>
<feature type="transmembrane region" description="Helical" evidence="5">
    <location>
        <begin position="308"/>
        <end position="332"/>
    </location>
</feature>
<feature type="transmembrane region" description="Helical" evidence="5">
    <location>
        <begin position="268"/>
        <end position="288"/>
    </location>
</feature>
<evidence type="ECO:0000313" key="7">
    <source>
        <dbReference type="EnsemblMetazoa" id="BGLB034403-PA"/>
    </source>
</evidence>
<evidence type="ECO:0000256" key="5">
    <source>
        <dbReference type="SAM" id="Phobius"/>
    </source>
</evidence>
<feature type="transmembrane region" description="Helical" evidence="5">
    <location>
        <begin position="62"/>
        <end position="89"/>
    </location>
</feature>
<dbReference type="Gene3D" id="1.20.1070.10">
    <property type="entry name" value="Rhodopsin 7-helix transmembrane proteins"/>
    <property type="match status" value="1"/>
</dbReference>
<dbReference type="OrthoDB" id="6092968at2759"/>
<accession>A0A2C9LS83</accession>
<feature type="domain" description="G-protein coupled receptors family 1 profile" evidence="6">
    <location>
        <begin position="42"/>
        <end position="331"/>
    </location>
</feature>
<comment type="subcellular location">
    <subcellularLocation>
        <location evidence="1">Membrane</location>
    </subcellularLocation>
</comment>
<dbReference type="InterPro" id="IPR019430">
    <property type="entry name" value="7TM_GPCR_serpentine_rcpt_Srx"/>
</dbReference>
<evidence type="ECO:0000313" key="8">
    <source>
        <dbReference type="Proteomes" id="UP000076420"/>
    </source>
</evidence>
<dbReference type="GO" id="GO:0016020">
    <property type="term" value="C:membrane"/>
    <property type="evidence" value="ECO:0007669"/>
    <property type="project" value="UniProtKB-SubCell"/>
</dbReference>
<reference evidence="7" key="1">
    <citation type="submission" date="2020-05" db="UniProtKB">
        <authorList>
            <consortium name="EnsemblMetazoa"/>
        </authorList>
    </citation>
    <scope>IDENTIFICATION</scope>
    <source>
        <strain evidence="7">BB02</strain>
    </source>
</reference>
<feature type="transmembrane region" description="Helical" evidence="5">
    <location>
        <begin position="150"/>
        <end position="170"/>
    </location>
</feature>
<dbReference type="Proteomes" id="UP000076420">
    <property type="component" value="Unassembled WGS sequence"/>
</dbReference>
<dbReference type="InterPro" id="IPR052954">
    <property type="entry name" value="GPCR-Ligand_Int"/>
</dbReference>
<dbReference type="AlphaFoldDB" id="A0A2C9LS83"/>
<feature type="transmembrane region" description="Helical" evidence="5">
    <location>
        <begin position="109"/>
        <end position="129"/>
    </location>
</feature>
<organism evidence="7 8">
    <name type="scientific">Biomphalaria glabrata</name>
    <name type="common">Bloodfluke planorb</name>
    <name type="synonym">Freshwater snail</name>
    <dbReference type="NCBI Taxonomy" id="6526"/>
    <lineage>
        <taxon>Eukaryota</taxon>
        <taxon>Metazoa</taxon>
        <taxon>Spiralia</taxon>
        <taxon>Lophotrochozoa</taxon>
        <taxon>Mollusca</taxon>
        <taxon>Gastropoda</taxon>
        <taxon>Heterobranchia</taxon>
        <taxon>Euthyneura</taxon>
        <taxon>Panpulmonata</taxon>
        <taxon>Hygrophila</taxon>
        <taxon>Lymnaeoidea</taxon>
        <taxon>Planorbidae</taxon>
        <taxon>Biomphalaria</taxon>
    </lineage>
</organism>
<dbReference type="PANTHER" id="PTHR46641">
    <property type="entry name" value="FMRFAMIDE RECEPTOR-RELATED"/>
    <property type="match status" value="1"/>
</dbReference>
<evidence type="ECO:0000256" key="2">
    <source>
        <dbReference type="ARBA" id="ARBA00022692"/>
    </source>
</evidence>
<dbReference type="PROSITE" id="PS50262">
    <property type="entry name" value="G_PROTEIN_RECEP_F1_2"/>
    <property type="match status" value="1"/>
</dbReference>
<protein>
    <recommendedName>
        <fullName evidence="6">G-protein coupled receptors family 1 profile domain-containing protein</fullName>
    </recommendedName>
</protein>
<name>A0A2C9LS83_BIOGL</name>
<keyword evidence="2 5" id="KW-0812">Transmembrane</keyword>
<dbReference type="Pfam" id="PF10328">
    <property type="entry name" value="7TM_GPCR_Srx"/>
    <property type="match status" value="1"/>
</dbReference>
<gene>
    <name evidence="7" type="primary">106061952</name>
</gene>
<dbReference type="VEuPathDB" id="VectorBase:BGLB034403"/>
<dbReference type="SUPFAM" id="SSF81321">
    <property type="entry name" value="Family A G protein-coupled receptor-like"/>
    <property type="match status" value="1"/>
</dbReference>
<dbReference type="PANTHER" id="PTHR46641:SF2">
    <property type="entry name" value="FMRFAMIDE RECEPTOR"/>
    <property type="match status" value="1"/>
</dbReference>
<keyword evidence="4 5" id="KW-0472">Membrane</keyword>
<dbReference type="VEuPathDB" id="VectorBase:BGLAX_048125"/>
<dbReference type="KEGG" id="bgt:106061952"/>
<proteinExistence type="predicted"/>